<name>A0AAN0RBS8_9PROT</name>
<protein>
    <submittedName>
        <fullName evidence="1">Uncharacterized protein</fullName>
    </submittedName>
</protein>
<reference evidence="2" key="1">
    <citation type="submission" date="2012-06" db="EMBL/GenBank/DDBJ databases">
        <title>Genome analysis of multiple Granulibacter bethesdensis isolates demonstrates substantial genome diversity.</title>
        <authorList>
            <person name="Greenberg D.E."/>
            <person name="Porcella S.F."/>
            <person name="Zarember K."/>
            <person name="Zelazny A.M."/>
            <person name="Bruno D."/>
            <person name="Martens C."/>
            <person name="Barbian K.D."/>
            <person name="Jaske E."/>
            <person name="Holland S.M."/>
        </authorList>
    </citation>
    <scope>NUCLEOTIDE SEQUENCE [LARGE SCALE GENOMIC DNA]</scope>
    <source>
        <strain evidence="2">CGDNIH3</strain>
    </source>
</reference>
<evidence type="ECO:0000313" key="2">
    <source>
        <dbReference type="Proteomes" id="UP000019438"/>
    </source>
</evidence>
<dbReference type="AlphaFoldDB" id="A0AAN0RBS8"/>
<sequence length="134" mass="14380">MSTMAWFLDARIPVDIRTAVMQAPVADGIAVLMEAGIAADHRSAGTRIFQPAAPQDRRHGTDCACCTLRSPLAEALSVLFLDRVRGQAAFNSVVVIVSSPEAAEQAIETLRNDPLLAARFRPAPPEEKQDGIEA</sequence>
<dbReference type="EMBL" id="CP003181">
    <property type="protein sequence ID" value="AHJ61902.1"/>
    <property type="molecule type" value="Genomic_DNA"/>
</dbReference>
<organism evidence="1 2">
    <name type="scientific">Granulibacter bethesdensis</name>
    <dbReference type="NCBI Taxonomy" id="364410"/>
    <lineage>
        <taxon>Bacteria</taxon>
        <taxon>Pseudomonadati</taxon>
        <taxon>Pseudomonadota</taxon>
        <taxon>Alphaproteobacteria</taxon>
        <taxon>Acetobacterales</taxon>
        <taxon>Acetobacteraceae</taxon>
        <taxon>Granulibacter</taxon>
    </lineage>
</organism>
<evidence type="ECO:0000313" key="1">
    <source>
        <dbReference type="EMBL" id="AHJ61902.1"/>
    </source>
</evidence>
<dbReference type="Proteomes" id="UP000019438">
    <property type="component" value="Chromosome"/>
</dbReference>
<proteinExistence type="predicted"/>
<accession>A0AAN0RBS8</accession>
<dbReference type="KEGG" id="gbc:GbCGDNIH3_0153"/>
<dbReference type="RefSeq" id="WP_125918870.1">
    <property type="nucleotide sequence ID" value="NZ_CP003181.2"/>
</dbReference>
<gene>
    <name evidence="1" type="ORF">GbCGDNIH3_0153</name>
</gene>